<dbReference type="STRING" id="2200.GCA_001571405_00637"/>
<name>A0A1G8XRX1_9EURY</name>
<accession>A0A1G8XRX1</accession>
<dbReference type="AlphaFoldDB" id="A0A1G8XRX1"/>
<reference evidence="1 2" key="1">
    <citation type="submission" date="2016-10" db="EMBL/GenBank/DDBJ databases">
        <authorList>
            <person name="Varghese N."/>
            <person name="Submissions S."/>
        </authorList>
    </citation>
    <scope>NUCLEOTIDE SEQUENCE [LARGE SCALE GENOMIC DNA]</scope>
    <source>
        <strain evidence="1 2">DSM 2373</strain>
    </source>
</reference>
<evidence type="ECO:0000313" key="1">
    <source>
        <dbReference type="EMBL" id="SDJ93233.1"/>
    </source>
</evidence>
<dbReference type="Proteomes" id="UP000326500">
    <property type="component" value="Unassembled WGS sequence"/>
</dbReference>
<proteinExistence type="predicted"/>
<organism evidence="1 2">
    <name type="scientific">Methanoculleus thermophilus</name>
    <dbReference type="NCBI Taxonomy" id="2200"/>
    <lineage>
        <taxon>Archaea</taxon>
        <taxon>Methanobacteriati</taxon>
        <taxon>Methanobacteriota</taxon>
        <taxon>Stenosarchaea group</taxon>
        <taxon>Methanomicrobia</taxon>
        <taxon>Methanomicrobiales</taxon>
        <taxon>Methanomicrobiaceae</taxon>
        <taxon>Methanoculleus</taxon>
    </lineage>
</organism>
<gene>
    <name evidence="1" type="ORF">SAMN04488571_10223</name>
</gene>
<dbReference type="OrthoDB" id="11616at2157"/>
<dbReference type="EMBL" id="FNFT01000002">
    <property type="protein sequence ID" value="SDJ93233.1"/>
    <property type="molecule type" value="Genomic_DNA"/>
</dbReference>
<evidence type="ECO:0000313" key="2">
    <source>
        <dbReference type="Proteomes" id="UP000326500"/>
    </source>
</evidence>
<keyword evidence="2" id="KW-1185">Reference proteome</keyword>
<dbReference type="RefSeq" id="WP_066955374.1">
    <property type="nucleotide sequence ID" value="NZ_BCNX01000004.1"/>
</dbReference>
<sequence length="72" mass="8038">MLIDLIRHEPEAMKALEAMEPEGLPLATTAINILERYRGACLSTSVRMNPREVKAIIQTPKTRYQKGLSQSG</sequence>
<protein>
    <submittedName>
        <fullName evidence="1">Uncharacterized protein</fullName>
    </submittedName>
</protein>